<organism evidence="7 8">
    <name type="scientific">Venturia effusa</name>
    <dbReference type="NCBI Taxonomy" id="50376"/>
    <lineage>
        <taxon>Eukaryota</taxon>
        <taxon>Fungi</taxon>
        <taxon>Dikarya</taxon>
        <taxon>Ascomycota</taxon>
        <taxon>Pezizomycotina</taxon>
        <taxon>Dothideomycetes</taxon>
        <taxon>Pleosporomycetidae</taxon>
        <taxon>Venturiales</taxon>
        <taxon>Venturiaceae</taxon>
        <taxon>Venturia</taxon>
    </lineage>
</organism>
<feature type="modified residue" description="N6-(pyridoxal phosphate)lysine" evidence="5">
    <location>
        <position position="328"/>
    </location>
</feature>
<dbReference type="InterPro" id="IPR015424">
    <property type="entry name" value="PyrdxlP-dep_Trfase"/>
</dbReference>
<evidence type="ECO:0000313" key="7">
    <source>
        <dbReference type="EMBL" id="QDS77956.1"/>
    </source>
</evidence>
<dbReference type="GO" id="GO:0005737">
    <property type="term" value="C:cytoplasm"/>
    <property type="evidence" value="ECO:0007669"/>
    <property type="project" value="TreeGrafter"/>
</dbReference>
<keyword evidence="8" id="KW-1185">Reference proteome</keyword>
<dbReference type="GO" id="GO:0030170">
    <property type="term" value="F:pyridoxal phosphate binding"/>
    <property type="evidence" value="ECO:0007669"/>
    <property type="project" value="InterPro"/>
</dbReference>
<evidence type="ECO:0000256" key="1">
    <source>
        <dbReference type="ARBA" id="ARBA00001933"/>
    </source>
</evidence>
<evidence type="ECO:0000256" key="3">
    <source>
        <dbReference type="ARBA" id="ARBA00022898"/>
    </source>
</evidence>
<keyword evidence="3 5" id="KW-0663">Pyridoxal phosphate</keyword>
<dbReference type="PANTHER" id="PTHR11999:SF165">
    <property type="entry name" value="DECARBOXYLASE, PUTATIVE (AFU_ORTHOLOGUE AFUA_2G04980)-RELATED"/>
    <property type="match status" value="1"/>
</dbReference>
<comment type="cofactor">
    <cofactor evidence="1 5 6">
        <name>pyridoxal 5'-phosphate</name>
        <dbReference type="ChEBI" id="CHEBI:597326"/>
    </cofactor>
</comment>
<dbReference type="OrthoDB" id="2161780at2759"/>
<dbReference type="InterPro" id="IPR010977">
    <property type="entry name" value="Aromatic_deC"/>
</dbReference>
<dbReference type="PANTHER" id="PTHR11999">
    <property type="entry name" value="GROUP II PYRIDOXAL-5-PHOSPHATE DECARBOXYLASE"/>
    <property type="match status" value="1"/>
</dbReference>
<reference evidence="7 8" key="1">
    <citation type="submission" date="2019-07" db="EMBL/GenBank/DDBJ databases">
        <title>Finished genome of Venturia effusa.</title>
        <authorList>
            <person name="Young C.A."/>
            <person name="Cox M.P."/>
            <person name="Ganley A.R.D."/>
            <person name="David W.J."/>
        </authorList>
    </citation>
    <scope>NUCLEOTIDE SEQUENCE [LARGE SCALE GENOMIC DNA]</scope>
    <source>
        <strain evidence="8">albino</strain>
    </source>
</reference>
<evidence type="ECO:0000256" key="5">
    <source>
        <dbReference type="PIRSR" id="PIRSR602129-50"/>
    </source>
</evidence>
<dbReference type="InterPro" id="IPR015421">
    <property type="entry name" value="PyrdxlP-dep_Trfase_major"/>
</dbReference>
<evidence type="ECO:0000256" key="6">
    <source>
        <dbReference type="RuleBase" id="RU000382"/>
    </source>
</evidence>
<evidence type="ECO:0000256" key="2">
    <source>
        <dbReference type="ARBA" id="ARBA00009533"/>
    </source>
</evidence>
<comment type="similarity">
    <text evidence="2 6">Belongs to the group II decarboxylase family.</text>
</comment>
<dbReference type="InterPro" id="IPR015422">
    <property type="entry name" value="PyrdxlP-dep_Trfase_small"/>
</dbReference>
<dbReference type="Pfam" id="PF00282">
    <property type="entry name" value="Pyridoxal_deC"/>
    <property type="match status" value="1"/>
</dbReference>
<name>A0A517LQS4_9PEZI</name>
<evidence type="ECO:0000256" key="4">
    <source>
        <dbReference type="ARBA" id="ARBA00023239"/>
    </source>
</evidence>
<dbReference type="Gene3D" id="3.90.1150.10">
    <property type="entry name" value="Aspartate Aminotransferase, domain 1"/>
    <property type="match status" value="1"/>
</dbReference>
<dbReference type="STRING" id="50376.A0A517LQS4"/>
<dbReference type="GO" id="GO:0016831">
    <property type="term" value="F:carboxy-lyase activity"/>
    <property type="evidence" value="ECO:0007669"/>
    <property type="project" value="TreeGrafter"/>
</dbReference>
<dbReference type="InterPro" id="IPR002129">
    <property type="entry name" value="PyrdxlP-dep_de-COase"/>
</dbReference>
<sequence>MADQQSCRVLPEAGVLKAAREKLISTLPEQGLGDDGAINHIEKDITPGLNASSQSANYYGFVTGGTTPAARRADNIVTQFDQNVQVHLPEETVATDVEIKALDLLCQLLDFTQHTTFFQNGKRDVYPHWTLRTFTTGATASNVLGLAVGRQKILERLATKGIRKTGGSVTLEMFQKVDVAQVGLFTAMKNASIRGIRILTTTPHSSLAKAASIVGLGRDFIHLVGQAAQPHKFDMKLLEKALANQNYASIVAISCAEVNAGLFATDGEEMRKIRLLCDQHGSWIHVDGAFGLMARLLAHSQHPEQFSKLIEGVENIELADSITGDCHKLLNVPYDCGFFLSKDIFTGHAVFQNQATYLGGKVDNEDLSPLHLGIENSRRFRALPVYASLLALGRKGYRDMLERQVLLARRIASFLWNHEGYEILPAMYLSKEEMLHNIYMVVMFRAKDTAFNEVLVQKVKDTGKIYISSTTFEGKPASRIAISNWQVEVDRDFELVKEVLEQVYKASSEMALV</sequence>
<protein>
    <submittedName>
        <fullName evidence="7">Uncharacterized protein</fullName>
    </submittedName>
</protein>
<gene>
    <name evidence="7" type="ORF">FKW77_001641</name>
</gene>
<dbReference type="EMBL" id="CP042203">
    <property type="protein sequence ID" value="QDS77956.1"/>
    <property type="molecule type" value="Genomic_DNA"/>
</dbReference>
<evidence type="ECO:0000313" key="8">
    <source>
        <dbReference type="Proteomes" id="UP000316270"/>
    </source>
</evidence>
<dbReference type="Proteomes" id="UP000316270">
    <property type="component" value="Chromosome 19"/>
</dbReference>
<dbReference type="AlphaFoldDB" id="A0A517LQS4"/>
<dbReference type="Gene3D" id="3.40.640.10">
    <property type="entry name" value="Type I PLP-dependent aspartate aminotransferase-like (Major domain)"/>
    <property type="match status" value="1"/>
</dbReference>
<dbReference type="SUPFAM" id="SSF53383">
    <property type="entry name" value="PLP-dependent transferases"/>
    <property type="match status" value="1"/>
</dbReference>
<dbReference type="GO" id="GO:0019752">
    <property type="term" value="P:carboxylic acid metabolic process"/>
    <property type="evidence" value="ECO:0007669"/>
    <property type="project" value="InterPro"/>
</dbReference>
<keyword evidence="4 6" id="KW-0456">Lyase</keyword>
<accession>A0A517LQS4</accession>
<proteinExistence type="inferred from homology"/>